<dbReference type="EMBL" id="GBRH01280629">
    <property type="protein sequence ID" value="JAD17266.1"/>
    <property type="molecule type" value="Transcribed_RNA"/>
</dbReference>
<protein>
    <submittedName>
        <fullName evidence="1">Uncharacterized protein</fullName>
    </submittedName>
</protein>
<proteinExistence type="predicted"/>
<reference evidence="1" key="1">
    <citation type="submission" date="2014-09" db="EMBL/GenBank/DDBJ databases">
        <authorList>
            <person name="Magalhaes I.L.F."/>
            <person name="Oliveira U."/>
            <person name="Santos F.R."/>
            <person name="Vidigal T.H.D.A."/>
            <person name="Brescovit A.D."/>
            <person name="Santos A.J."/>
        </authorList>
    </citation>
    <scope>NUCLEOTIDE SEQUENCE</scope>
    <source>
        <tissue evidence="1">Shoot tissue taken approximately 20 cm above the soil surface</tissue>
    </source>
</reference>
<sequence>MTKTVDPDLESNSPCCCYQIDPSNLLAMVRATQLLPRLLVAD</sequence>
<accession>A0A0A8XTR4</accession>
<name>A0A0A8XTR4_ARUDO</name>
<reference evidence="1" key="2">
    <citation type="journal article" date="2015" name="Data Brief">
        <title>Shoot transcriptome of the giant reed, Arundo donax.</title>
        <authorList>
            <person name="Barrero R.A."/>
            <person name="Guerrero F.D."/>
            <person name="Moolhuijzen P."/>
            <person name="Goolsby J.A."/>
            <person name="Tidwell J."/>
            <person name="Bellgard S.E."/>
            <person name="Bellgard M.I."/>
        </authorList>
    </citation>
    <scope>NUCLEOTIDE SEQUENCE</scope>
    <source>
        <tissue evidence="1">Shoot tissue taken approximately 20 cm above the soil surface</tissue>
    </source>
</reference>
<evidence type="ECO:0000313" key="1">
    <source>
        <dbReference type="EMBL" id="JAD17266.1"/>
    </source>
</evidence>
<dbReference type="AlphaFoldDB" id="A0A0A8XTR4"/>
<organism evidence="1">
    <name type="scientific">Arundo donax</name>
    <name type="common">Giant reed</name>
    <name type="synonym">Donax arundinaceus</name>
    <dbReference type="NCBI Taxonomy" id="35708"/>
    <lineage>
        <taxon>Eukaryota</taxon>
        <taxon>Viridiplantae</taxon>
        <taxon>Streptophyta</taxon>
        <taxon>Embryophyta</taxon>
        <taxon>Tracheophyta</taxon>
        <taxon>Spermatophyta</taxon>
        <taxon>Magnoliopsida</taxon>
        <taxon>Liliopsida</taxon>
        <taxon>Poales</taxon>
        <taxon>Poaceae</taxon>
        <taxon>PACMAD clade</taxon>
        <taxon>Arundinoideae</taxon>
        <taxon>Arundineae</taxon>
        <taxon>Arundo</taxon>
    </lineage>
</organism>